<evidence type="ECO:0000256" key="2">
    <source>
        <dbReference type="SAM" id="MobiDB-lite"/>
    </source>
</evidence>
<dbReference type="KEGG" id="trg:TRUGW13939_11624"/>
<dbReference type="Gene3D" id="3.40.50.150">
    <property type="entry name" value="Vaccinia Virus protein VP39"/>
    <property type="match status" value="1"/>
</dbReference>
<dbReference type="GO" id="GO:0003824">
    <property type="term" value="F:catalytic activity"/>
    <property type="evidence" value="ECO:0007669"/>
    <property type="project" value="InterPro"/>
</dbReference>
<dbReference type="Gene3D" id="3.40.50.10540">
    <property type="entry name" value="Crotonobetainyl-coa:carnitine coa-transferase, domain 1"/>
    <property type="match status" value="1"/>
</dbReference>
<dbReference type="PANTHER" id="PTHR48228:SF5">
    <property type="entry name" value="ALPHA-METHYLACYL-COA RACEMASE"/>
    <property type="match status" value="1"/>
</dbReference>
<dbReference type="EMBL" id="CP055903">
    <property type="protein sequence ID" value="QKX64450.1"/>
    <property type="molecule type" value="Genomic_DNA"/>
</dbReference>
<organism evidence="4 5">
    <name type="scientific">Talaromyces rugulosus</name>
    <name type="common">Penicillium rugulosum</name>
    <dbReference type="NCBI Taxonomy" id="121627"/>
    <lineage>
        <taxon>Eukaryota</taxon>
        <taxon>Fungi</taxon>
        <taxon>Dikarya</taxon>
        <taxon>Ascomycota</taxon>
        <taxon>Pezizomycotina</taxon>
        <taxon>Eurotiomycetes</taxon>
        <taxon>Eurotiomycetidae</taxon>
        <taxon>Eurotiales</taxon>
        <taxon>Trichocomaceae</taxon>
        <taxon>Talaromyces</taxon>
        <taxon>Talaromyces sect. Islandici</taxon>
    </lineage>
</organism>
<dbReference type="Gene3D" id="3.30.1540.10">
    <property type="entry name" value="formyl-coa transferase, domain 3"/>
    <property type="match status" value="1"/>
</dbReference>
<dbReference type="InterPro" id="IPR050509">
    <property type="entry name" value="CoA-transferase_III"/>
</dbReference>
<feature type="transmembrane region" description="Helical" evidence="3">
    <location>
        <begin position="32"/>
        <end position="54"/>
    </location>
</feature>
<evidence type="ECO:0000256" key="3">
    <source>
        <dbReference type="SAM" id="Phobius"/>
    </source>
</evidence>
<evidence type="ECO:0000313" key="5">
    <source>
        <dbReference type="Proteomes" id="UP000509510"/>
    </source>
</evidence>
<dbReference type="AlphaFoldDB" id="A0A7H8RD84"/>
<keyword evidence="3" id="KW-0472">Membrane</keyword>
<dbReference type="InterPro" id="IPR003673">
    <property type="entry name" value="CoA-Trfase_fam_III"/>
</dbReference>
<dbReference type="Pfam" id="PF02515">
    <property type="entry name" value="CoA_transf_3"/>
    <property type="match status" value="1"/>
</dbReference>
<dbReference type="InterPro" id="IPR023606">
    <property type="entry name" value="CoA-Trfase_III_dom_1_sf"/>
</dbReference>
<dbReference type="PANTHER" id="PTHR48228">
    <property type="entry name" value="SUCCINYL-COA--D-CITRAMALATE COA-TRANSFERASE"/>
    <property type="match status" value="1"/>
</dbReference>
<dbReference type="RefSeq" id="XP_035350623.1">
    <property type="nucleotide sequence ID" value="XM_035494730.1"/>
</dbReference>
<evidence type="ECO:0000313" key="4">
    <source>
        <dbReference type="EMBL" id="QKX64450.1"/>
    </source>
</evidence>
<keyword evidence="3" id="KW-1133">Transmembrane helix</keyword>
<dbReference type="Pfam" id="PF13489">
    <property type="entry name" value="Methyltransf_23"/>
    <property type="match status" value="1"/>
</dbReference>
<feature type="compositionally biased region" description="Basic and acidic residues" evidence="2">
    <location>
        <begin position="499"/>
        <end position="514"/>
    </location>
</feature>
<accession>A0A7H8RD84</accession>
<feature type="region of interest" description="Disordered" evidence="2">
    <location>
        <begin position="490"/>
        <end position="523"/>
    </location>
</feature>
<gene>
    <name evidence="4" type="ORF">TRUGW13939_11624</name>
</gene>
<dbReference type="OrthoDB" id="2013972at2759"/>
<dbReference type="SUPFAM" id="SSF89796">
    <property type="entry name" value="CoA-transferase family III (CaiB/BaiF)"/>
    <property type="match status" value="1"/>
</dbReference>
<keyword evidence="5" id="KW-1185">Reference proteome</keyword>
<dbReference type="InterPro" id="IPR029063">
    <property type="entry name" value="SAM-dependent_MTases_sf"/>
</dbReference>
<name>A0A7H8RD84_TALRU</name>
<dbReference type="SUPFAM" id="SSF53335">
    <property type="entry name" value="S-adenosyl-L-methionine-dependent methyltransferases"/>
    <property type="match status" value="1"/>
</dbReference>
<sequence>NDDKQCLAEAAFGRGERQVANRLMCVYLYMKLTIMIVLELAGTVITPFTGMLLADLGCEVVRVDAPVKSKRSPWVDSLCRRKKSVVIDFKSPPSRQAFFDLLQAADVLIDPHRPGVSDRMFGMSVDEMCRRYPRLIYARVTGFARDDKIYGQTVGHESNYMAVSGGLPALHHVHSKAGILSKPTTNYLANFGGGGMASIVGILAAIVHRAASGKGQVVDASVQQGTAYMATIQLQRRNGQPEGEPSLDINDAPYSEVYRTLDGKYMMVVCVEDVYYNRMIRLLGLDHMAIPSREDRSNWPVLKELLAERFGSNTQRHWRDVFDGTQACVSPVLDAEDINSSQPLVQLSETPSLPPTDEAGRIPQLEPGEGCEEICQSWLGPRSTLEPAGLLVDSSSRVLSRRTSTAGLVAEEPFYRMRRKPLAGCSLEHTSTKPRLQTEQVIIVIGDSHPDCVLPCYGYTAHFAPYSYDISPNIGWLHHSERAAPAYTVRHGPSIATARDPRKKPDSQEEEAYKKKNKRKMSGPSTLEVDCLYAQSTFAEQEPAGYGAPSLQSFSYENGRRYHAFRQGSYMMPNDEKEQERLDLAHHIFKLVLRGRLGRATFPSPPRHVLDFGTGTGSWAIEFADEHPDSHVVGIDLSLIQPGCAPPNCRFFVDDVESTWTYDSKFDYVHGRGMAGSIKDWATLLEQAYANLNEGGAIELQEYETVYKSDDDTLTRTPAIATWQQKLNEAAEQINQPLNMAQTMKRRLEDAGFVNVRDDAYKVPVGPWPKDRRLKEIGYMMLFHCLEALDAFTLAPFSRVLGWSREEMRQLTERVKGEFVNGSNHLYVIVHYIHGRKPAAK</sequence>
<evidence type="ECO:0000256" key="1">
    <source>
        <dbReference type="ARBA" id="ARBA00008383"/>
    </source>
</evidence>
<comment type="similarity">
    <text evidence="1">Belongs to the CoA-transferase III family.</text>
</comment>
<reference evidence="5" key="1">
    <citation type="submission" date="2020-06" db="EMBL/GenBank/DDBJ databases">
        <title>A chromosome-scale genome assembly of Talaromyces rugulosus W13939.</title>
        <authorList>
            <person name="Wang B."/>
            <person name="Guo L."/>
            <person name="Ye K."/>
            <person name="Wang L."/>
        </authorList>
    </citation>
    <scope>NUCLEOTIDE SEQUENCE [LARGE SCALE GENOMIC DNA]</scope>
    <source>
        <strain evidence="5">W13939</strain>
    </source>
</reference>
<dbReference type="InterPro" id="IPR044855">
    <property type="entry name" value="CoA-Trfase_III_dom3_sf"/>
</dbReference>
<protein>
    <submittedName>
        <fullName evidence="4">Uncharacterized protein</fullName>
    </submittedName>
</protein>
<proteinExistence type="inferred from homology"/>
<dbReference type="GeneID" id="55999101"/>
<dbReference type="CDD" id="cd02440">
    <property type="entry name" value="AdoMet_MTases"/>
    <property type="match status" value="1"/>
</dbReference>
<dbReference type="Proteomes" id="UP000509510">
    <property type="component" value="Chromosome VI"/>
</dbReference>
<keyword evidence="3" id="KW-0812">Transmembrane</keyword>
<feature type="non-terminal residue" evidence="4">
    <location>
        <position position="841"/>
    </location>
</feature>